<evidence type="ECO:0000256" key="4">
    <source>
        <dbReference type="ARBA" id="ARBA00022692"/>
    </source>
</evidence>
<evidence type="ECO:0000256" key="2">
    <source>
        <dbReference type="ARBA" id="ARBA00022448"/>
    </source>
</evidence>
<dbReference type="Pfam" id="PF00528">
    <property type="entry name" value="BPD_transp_1"/>
    <property type="match status" value="1"/>
</dbReference>
<feature type="transmembrane region" description="Helical" evidence="7">
    <location>
        <begin position="88"/>
        <end position="109"/>
    </location>
</feature>
<reference evidence="9" key="1">
    <citation type="submission" date="2020-10" db="EMBL/GenBank/DDBJ databases">
        <authorList>
            <person name="Gilroy R."/>
        </authorList>
    </citation>
    <scope>NUCLEOTIDE SEQUENCE</scope>
    <source>
        <strain evidence="9">1063</strain>
    </source>
</reference>
<evidence type="ECO:0000256" key="1">
    <source>
        <dbReference type="ARBA" id="ARBA00004651"/>
    </source>
</evidence>
<dbReference type="InterPro" id="IPR000515">
    <property type="entry name" value="MetI-like"/>
</dbReference>
<proteinExistence type="inferred from homology"/>
<evidence type="ECO:0000313" key="10">
    <source>
        <dbReference type="Proteomes" id="UP000824088"/>
    </source>
</evidence>
<keyword evidence="3" id="KW-1003">Cell membrane</keyword>
<sequence>MRAYDKTVRRFLPPVRKNKTAGIAALAVGAALLVVFLLAAAAPSVFTDYSPTQAFQAWQSPSAEHILGTNDMGYDIFTELVYATRQTLLVGIASAAAALVVGTLTGLAASAGGIVGAAANGLINLFMMLPKLPVIIVLTAFLGGGETETVLVIAAFGWVTTARAVRAKAVHLSAMPFAEALTAAGYSPARITFRHILPNVGEVALTRYVSTVASSIMTEATLSFLGLGSVTSPTWGTMINFAYRRGAFVLGAYGWLLAPGAALMLLVLAFWCIWYFAESRSQEVSGGATD</sequence>
<dbReference type="SUPFAM" id="SSF161098">
    <property type="entry name" value="MetI-like"/>
    <property type="match status" value="1"/>
</dbReference>
<evidence type="ECO:0000256" key="6">
    <source>
        <dbReference type="ARBA" id="ARBA00023136"/>
    </source>
</evidence>
<dbReference type="PROSITE" id="PS50928">
    <property type="entry name" value="ABC_TM1"/>
    <property type="match status" value="1"/>
</dbReference>
<evidence type="ECO:0000256" key="3">
    <source>
        <dbReference type="ARBA" id="ARBA00022475"/>
    </source>
</evidence>
<protein>
    <submittedName>
        <fullName evidence="9">ABC transporter permease</fullName>
    </submittedName>
</protein>
<dbReference type="PANTHER" id="PTHR43386">
    <property type="entry name" value="OLIGOPEPTIDE TRANSPORT SYSTEM PERMEASE PROTEIN APPC"/>
    <property type="match status" value="1"/>
</dbReference>
<accession>A0A9D1L257</accession>
<dbReference type="Proteomes" id="UP000824088">
    <property type="component" value="Unassembled WGS sequence"/>
</dbReference>
<evidence type="ECO:0000256" key="5">
    <source>
        <dbReference type="ARBA" id="ARBA00022989"/>
    </source>
</evidence>
<dbReference type="InterPro" id="IPR050366">
    <property type="entry name" value="BP-dependent_transpt_permease"/>
</dbReference>
<name>A0A9D1L257_9FIRM</name>
<dbReference type="AlphaFoldDB" id="A0A9D1L257"/>
<feature type="transmembrane region" description="Helical" evidence="7">
    <location>
        <begin position="21"/>
        <end position="42"/>
    </location>
</feature>
<keyword evidence="6 7" id="KW-0472">Membrane</keyword>
<dbReference type="GO" id="GO:0005886">
    <property type="term" value="C:plasma membrane"/>
    <property type="evidence" value="ECO:0007669"/>
    <property type="project" value="UniProtKB-SubCell"/>
</dbReference>
<comment type="subcellular location">
    <subcellularLocation>
        <location evidence="1 7">Cell membrane</location>
        <topology evidence="1 7">Multi-pass membrane protein</topology>
    </subcellularLocation>
</comment>
<evidence type="ECO:0000256" key="7">
    <source>
        <dbReference type="RuleBase" id="RU363032"/>
    </source>
</evidence>
<keyword evidence="4 7" id="KW-0812">Transmembrane</keyword>
<evidence type="ECO:0000313" key="9">
    <source>
        <dbReference type="EMBL" id="HIU21201.1"/>
    </source>
</evidence>
<dbReference type="PANTHER" id="PTHR43386:SF1">
    <property type="entry name" value="D,D-DIPEPTIDE TRANSPORT SYSTEM PERMEASE PROTEIN DDPC-RELATED"/>
    <property type="match status" value="1"/>
</dbReference>
<dbReference type="EMBL" id="DVMN01000054">
    <property type="protein sequence ID" value="HIU21201.1"/>
    <property type="molecule type" value="Genomic_DNA"/>
</dbReference>
<dbReference type="CDD" id="cd06261">
    <property type="entry name" value="TM_PBP2"/>
    <property type="match status" value="1"/>
</dbReference>
<gene>
    <name evidence="9" type="ORF">IAD51_03040</name>
</gene>
<keyword evidence="2 7" id="KW-0813">Transport</keyword>
<dbReference type="InterPro" id="IPR035906">
    <property type="entry name" value="MetI-like_sf"/>
</dbReference>
<evidence type="ECO:0000259" key="8">
    <source>
        <dbReference type="PROSITE" id="PS50928"/>
    </source>
</evidence>
<dbReference type="Gene3D" id="1.10.3720.10">
    <property type="entry name" value="MetI-like"/>
    <property type="match status" value="1"/>
</dbReference>
<comment type="caution">
    <text evidence="9">The sequence shown here is derived from an EMBL/GenBank/DDBJ whole genome shotgun (WGS) entry which is preliminary data.</text>
</comment>
<keyword evidence="5 7" id="KW-1133">Transmembrane helix</keyword>
<comment type="similarity">
    <text evidence="7">Belongs to the binding-protein-dependent transport system permease family.</text>
</comment>
<reference evidence="9" key="2">
    <citation type="journal article" date="2021" name="PeerJ">
        <title>Extensive microbial diversity within the chicken gut microbiome revealed by metagenomics and culture.</title>
        <authorList>
            <person name="Gilroy R."/>
            <person name="Ravi A."/>
            <person name="Getino M."/>
            <person name="Pursley I."/>
            <person name="Horton D.L."/>
            <person name="Alikhan N.F."/>
            <person name="Baker D."/>
            <person name="Gharbi K."/>
            <person name="Hall N."/>
            <person name="Watson M."/>
            <person name="Adriaenssens E.M."/>
            <person name="Foster-Nyarko E."/>
            <person name="Jarju S."/>
            <person name="Secka A."/>
            <person name="Antonio M."/>
            <person name="Oren A."/>
            <person name="Chaudhuri R.R."/>
            <person name="La Ragione R."/>
            <person name="Hildebrand F."/>
            <person name="Pallen M.J."/>
        </authorList>
    </citation>
    <scope>NUCLEOTIDE SEQUENCE</scope>
    <source>
        <strain evidence="9">1063</strain>
    </source>
</reference>
<dbReference type="GO" id="GO:0055085">
    <property type="term" value="P:transmembrane transport"/>
    <property type="evidence" value="ECO:0007669"/>
    <property type="project" value="InterPro"/>
</dbReference>
<feature type="transmembrane region" description="Helical" evidence="7">
    <location>
        <begin position="248"/>
        <end position="277"/>
    </location>
</feature>
<organism evidence="9 10">
    <name type="scientific">Candidatus Limadaptatus stercorigallinarum</name>
    <dbReference type="NCBI Taxonomy" id="2840845"/>
    <lineage>
        <taxon>Bacteria</taxon>
        <taxon>Bacillati</taxon>
        <taxon>Bacillota</taxon>
        <taxon>Clostridia</taxon>
        <taxon>Eubacteriales</taxon>
        <taxon>Candidatus Limadaptatus</taxon>
    </lineage>
</organism>
<feature type="domain" description="ABC transmembrane type-1" evidence="8">
    <location>
        <begin position="84"/>
        <end position="274"/>
    </location>
</feature>